<dbReference type="Proteomes" id="UP000781932">
    <property type="component" value="Unassembled WGS sequence"/>
</dbReference>
<dbReference type="PANTHER" id="PTHR12203">
    <property type="entry name" value="KDEL LYS-ASP-GLU-LEU CONTAINING - RELATED"/>
    <property type="match status" value="1"/>
</dbReference>
<organism evidence="3 4">
    <name type="scientific">Colletotrichum karsti</name>
    <dbReference type="NCBI Taxonomy" id="1095194"/>
    <lineage>
        <taxon>Eukaryota</taxon>
        <taxon>Fungi</taxon>
        <taxon>Dikarya</taxon>
        <taxon>Ascomycota</taxon>
        <taxon>Pezizomycotina</taxon>
        <taxon>Sordariomycetes</taxon>
        <taxon>Hypocreomycetidae</taxon>
        <taxon>Glomerellales</taxon>
        <taxon>Glomerellaceae</taxon>
        <taxon>Colletotrichum</taxon>
        <taxon>Colletotrichum boninense species complex</taxon>
    </lineage>
</organism>
<dbReference type="InterPro" id="IPR051091">
    <property type="entry name" value="O-Glucosyltr/Glycosyltrsf_90"/>
</dbReference>
<feature type="domain" description="Glycosyl transferase CAP10" evidence="2">
    <location>
        <begin position="275"/>
        <end position="544"/>
    </location>
</feature>
<evidence type="ECO:0000313" key="4">
    <source>
        <dbReference type="Proteomes" id="UP000781932"/>
    </source>
</evidence>
<protein>
    <recommendedName>
        <fullName evidence="2">Glycosyl transferase CAP10 domain-containing protein</fullName>
    </recommendedName>
</protein>
<sequence>MPSLPRKLRTKILPISLVIVFLALFDYLSDGVVTDFIPRPSGVIEDPPGTWDEHPVVRLHSDAERQFQTFLQRQSTTPEEAETEYRRRYGRSPPPGFRRWVEFAIAKGSPVIDDFDIIAEGVHPFLKYSAAEIEGRTRSALAQKIGNHLEICELKGGKFGEGCRNWADPLTQLLGDAKSLVPDVKFLLNLLDEPSVLLGPQETGDGENGATLWTDLSHRSIASVVAEACKAQGRELRSPAPEGPADSPGIRFVTNITSERDLCLHPEYSSEHGFLMCPTSFHQLRNEVPILSRAAPLPFSDILFPATHYSIESSLYSPWSDWAWGVKKNSLYWTGSSTGGWWSDETWRKGQRQRVVALGSDKDGRTFTFLRSGSDGSSTGSTSLKQYEDTIDASLFDVGLTRHAGCASGSVCEEQSRFFGPPRRSETESRPLRFRYALDVDGNSFSGRFYRFLASRSVPLKMSIFREWHDERLQPWLHYIPVSVGMDELPELVRFLSSTSEGQKISFRVAEAGRAWYSWAMTPNQQGIYLYRLMLELARLQDESREAG</sequence>
<keyword evidence="1" id="KW-0472">Membrane</keyword>
<evidence type="ECO:0000256" key="1">
    <source>
        <dbReference type="SAM" id="Phobius"/>
    </source>
</evidence>
<keyword evidence="1" id="KW-0812">Transmembrane</keyword>
<dbReference type="Pfam" id="PF05686">
    <property type="entry name" value="Glyco_transf_90"/>
    <property type="match status" value="1"/>
</dbReference>
<accession>A0A9P6I0X5</accession>
<dbReference type="SMART" id="SM00672">
    <property type="entry name" value="CAP10"/>
    <property type="match status" value="1"/>
</dbReference>
<keyword evidence="1" id="KW-1133">Transmembrane helix</keyword>
<gene>
    <name evidence="3" type="ORF">CkaCkLH20_09709</name>
</gene>
<dbReference type="AlphaFoldDB" id="A0A9P6I0X5"/>
<keyword evidence="4" id="KW-1185">Reference proteome</keyword>
<dbReference type="GeneID" id="62165498"/>
<dbReference type="OrthoDB" id="202415at2759"/>
<evidence type="ECO:0000259" key="2">
    <source>
        <dbReference type="SMART" id="SM00672"/>
    </source>
</evidence>
<dbReference type="InterPro" id="IPR006598">
    <property type="entry name" value="CAP10"/>
</dbReference>
<dbReference type="PANTHER" id="PTHR12203:SF61">
    <property type="entry name" value="CAPSULE PROTEIN"/>
    <property type="match status" value="1"/>
</dbReference>
<dbReference type="RefSeq" id="XP_038742307.1">
    <property type="nucleotide sequence ID" value="XM_038892424.1"/>
</dbReference>
<name>A0A9P6I0X5_9PEZI</name>
<feature type="transmembrane region" description="Helical" evidence="1">
    <location>
        <begin position="12"/>
        <end position="29"/>
    </location>
</feature>
<comment type="caution">
    <text evidence="3">The sequence shown here is derived from an EMBL/GenBank/DDBJ whole genome shotgun (WGS) entry which is preliminary data.</text>
</comment>
<reference evidence="3" key="1">
    <citation type="submission" date="2020-03" db="EMBL/GenBank/DDBJ databases">
        <authorList>
            <person name="He L."/>
        </authorList>
    </citation>
    <scope>NUCLEOTIDE SEQUENCE</scope>
    <source>
        <strain evidence="3">CkLH20</strain>
    </source>
</reference>
<proteinExistence type="predicted"/>
<reference evidence="3" key="2">
    <citation type="submission" date="2020-11" db="EMBL/GenBank/DDBJ databases">
        <title>Whole genome sequencing of Colletotrichum sp.</title>
        <authorList>
            <person name="Li H."/>
        </authorList>
    </citation>
    <scope>NUCLEOTIDE SEQUENCE</scope>
    <source>
        <strain evidence="3">CkLH20</strain>
    </source>
</reference>
<dbReference type="EMBL" id="JAATWM020000035">
    <property type="protein sequence ID" value="KAF9872846.1"/>
    <property type="molecule type" value="Genomic_DNA"/>
</dbReference>
<evidence type="ECO:0000313" key="3">
    <source>
        <dbReference type="EMBL" id="KAF9872846.1"/>
    </source>
</evidence>